<name>A0A160F623_9BACL</name>
<keyword evidence="2" id="KW-1185">Reference proteome</keyword>
<protein>
    <submittedName>
        <fullName evidence="1">Uncharacterized protein</fullName>
    </submittedName>
</protein>
<dbReference type="EMBL" id="CP015438">
    <property type="protein sequence ID" value="ANB62039.1"/>
    <property type="molecule type" value="Genomic_DNA"/>
</dbReference>
<accession>A0A160F623</accession>
<reference evidence="1 2" key="1">
    <citation type="journal article" date="2006" name="Syst. Appl. Microbiol.">
        <title>Anoxybacillus amylolyticus sp. nov., a thermophilic amylase producing bacterium isolated from Mount Rittmann (Antarctica).</title>
        <authorList>
            <person name="Poli A."/>
            <person name="Esposito E."/>
            <person name="Lama L."/>
            <person name="Orlando P."/>
            <person name="Nicolaus G."/>
            <person name="de Appolonia F."/>
            <person name="Gambacorta A."/>
            <person name="Nicolaus B."/>
        </authorList>
    </citation>
    <scope>NUCLEOTIDE SEQUENCE [LARGE SCALE GENOMIC DNA]</scope>
    <source>
        <strain evidence="1 2">DSM 15939</strain>
    </source>
</reference>
<dbReference type="AlphaFoldDB" id="A0A160F623"/>
<sequence>MVQLTTIAIYYQMKENQQIEEAIEIINVFIRQLKTEHVIKGVFIDQYGERNEFYELLHSASSKINILFLEKPLEDEFDKKLLLAVAKTENVQVRYFGELISPVE</sequence>
<organism evidence="1 2">
    <name type="scientific">Anoxybacteroides amylolyticum</name>
    <dbReference type="NCBI Taxonomy" id="294699"/>
    <lineage>
        <taxon>Bacteria</taxon>
        <taxon>Bacillati</taxon>
        <taxon>Bacillota</taxon>
        <taxon>Bacilli</taxon>
        <taxon>Bacillales</taxon>
        <taxon>Anoxybacillaceae</taxon>
        <taxon>Anoxybacteroides</taxon>
    </lineage>
</organism>
<evidence type="ECO:0000313" key="2">
    <source>
        <dbReference type="Proteomes" id="UP000076865"/>
    </source>
</evidence>
<dbReference type="KEGG" id="aamy:GFC30_2454"/>
<dbReference type="PATRIC" id="fig|294699.3.peg.2524"/>
<proteinExistence type="predicted"/>
<evidence type="ECO:0000313" key="1">
    <source>
        <dbReference type="EMBL" id="ANB62039.1"/>
    </source>
</evidence>
<gene>
    <name evidence="1" type="ORF">GFC30_2454</name>
</gene>
<dbReference type="Proteomes" id="UP000076865">
    <property type="component" value="Chromosome"/>
</dbReference>